<evidence type="ECO:0000313" key="4">
    <source>
        <dbReference type="Proteomes" id="UP000533900"/>
    </source>
</evidence>
<dbReference type="GO" id="GO:0008757">
    <property type="term" value="F:S-adenosylmethionine-dependent methyltransferase activity"/>
    <property type="evidence" value="ECO:0007669"/>
    <property type="project" value="InterPro"/>
</dbReference>
<dbReference type="CDD" id="cd02440">
    <property type="entry name" value="AdoMet_MTases"/>
    <property type="match status" value="1"/>
</dbReference>
<comment type="caution">
    <text evidence="3">The sequence shown here is derived from an EMBL/GenBank/DDBJ whole genome shotgun (WGS) entry which is preliminary data.</text>
</comment>
<dbReference type="Pfam" id="PF08241">
    <property type="entry name" value="Methyltransf_11"/>
    <property type="match status" value="1"/>
</dbReference>
<reference evidence="3" key="1">
    <citation type="submission" date="2020-08" db="EMBL/GenBank/DDBJ databases">
        <title>Winogradskyella ouciana sp. nov., isolated from the hadal seawater of the Mariana Trench.</title>
        <authorList>
            <person name="He X."/>
        </authorList>
    </citation>
    <scope>NUCLEOTIDE SEQUENCE [LARGE SCALE GENOMIC DNA]</scope>
    <source>
        <strain evidence="3">KCTC 52348</strain>
    </source>
</reference>
<name>A0A842IU87_9FLAO</name>
<dbReference type="EMBL" id="JACLCP010000007">
    <property type="protein sequence ID" value="MBC2846732.1"/>
    <property type="molecule type" value="Genomic_DNA"/>
</dbReference>
<evidence type="ECO:0000313" key="3">
    <source>
        <dbReference type="EMBL" id="MBC2846732.1"/>
    </source>
</evidence>
<dbReference type="PANTHER" id="PTHR43861:SF3">
    <property type="entry name" value="PUTATIVE (AFU_ORTHOLOGUE AFUA_2G14390)-RELATED"/>
    <property type="match status" value="1"/>
</dbReference>
<feature type="domain" description="Methyltransferase type 11" evidence="2">
    <location>
        <begin position="83"/>
        <end position="179"/>
    </location>
</feature>
<dbReference type="AlphaFoldDB" id="A0A842IU87"/>
<dbReference type="PROSITE" id="PS51257">
    <property type="entry name" value="PROKAR_LIPOPROTEIN"/>
    <property type="match status" value="1"/>
</dbReference>
<dbReference type="GO" id="GO:0032259">
    <property type="term" value="P:methylation"/>
    <property type="evidence" value="ECO:0007669"/>
    <property type="project" value="UniProtKB-KW"/>
</dbReference>
<dbReference type="RefSeq" id="WP_185790442.1">
    <property type="nucleotide sequence ID" value="NZ_JACLCP010000007.1"/>
</dbReference>
<dbReference type="PANTHER" id="PTHR43861">
    <property type="entry name" value="TRANS-ACONITATE 2-METHYLTRANSFERASE-RELATED"/>
    <property type="match status" value="1"/>
</dbReference>
<dbReference type="InterPro" id="IPR029063">
    <property type="entry name" value="SAM-dependent_MTases_sf"/>
</dbReference>
<sequence>MKTKYLLPLISFIFLIAACSEHKTKTHHEESKKQHVTPSANDYMHQSSTDELIERFESPERDAYQKPEKVLEYLGDVKNKRIIDIGAGSGYFSVKLAEKGANVIAADVSDEFQNALKKRIEDHKIKNIELRKIPYDSPNLKDEEVDMVLIVNTYHHIENRSAYFSEVKAGTKVDGELIIIDFFKIEVPVGPPTDHKISIDKVIAELKDAGYSKFNVNVDLLPYQYIIKAM</sequence>
<keyword evidence="3" id="KW-0489">Methyltransferase</keyword>
<evidence type="ECO:0000259" key="2">
    <source>
        <dbReference type="Pfam" id="PF08241"/>
    </source>
</evidence>
<accession>A0A842IU87</accession>
<dbReference type="InterPro" id="IPR013216">
    <property type="entry name" value="Methyltransf_11"/>
</dbReference>
<dbReference type="SUPFAM" id="SSF53335">
    <property type="entry name" value="S-adenosyl-L-methionine-dependent methyltransferases"/>
    <property type="match status" value="1"/>
</dbReference>
<keyword evidence="1 3" id="KW-0808">Transferase</keyword>
<organism evidence="3 4">
    <name type="scientific">Winogradskyella flava</name>
    <dbReference type="NCBI Taxonomy" id="1884876"/>
    <lineage>
        <taxon>Bacteria</taxon>
        <taxon>Pseudomonadati</taxon>
        <taxon>Bacteroidota</taxon>
        <taxon>Flavobacteriia</taxon>
        <taxon>Flavobacteriales</taxon>
        <taxon>Flavobacteriaceae</taxon>
        <taxon>Winogradskyella</taxon>
    </lineage>
</organism>
<dbReference type="Proteomes" id="UP000533900">
    <property type="component" value="Unassembled WGS sequence"/>
</dbReference>
<evidence type="ECO:0000256" key="1">
    <source>
        <dbReference type="ARBA" id="ARBA00022679"/>
    </source>
</evidence>
<protein>
    <submittedName>
        <fullName evidence="3">Class I SAM-dependent methyltransferase</fullName>
    </submittedName>
</protein>
<proteinExistence type="predicted"/>
<dbReference type="Gene3D" id="3.40.50.150">
    <property type="entry name" value="Vaccinia Virus protein VP39"/>
    <property type="match status" value="1"/>
</dbReference>
<gene>
    <name evidence="3" type="ORF">H7F21_16615</name>
</gene>
<keyword evidence="4" id="KW-1185">Reference proteome</keyword>